<protein>
    <submittedName>
        <fullName evidence="2">Uncharacterized protein</fullName>
    </submittedName>
</protein>
<evidence type="ECO:0000313" key="2">
    <source>
        <dbReference type="EMBL" id="AWD33167.1"/>
    </source>
</evidence>
<sequence>MIENINIPTRFCIALMRFEDERKKKGRRSEMRFSHTSVTNGES</sequence>
<gene>
    <name evidence="2" type="ORF">Fsol_00369</name>
</gene>
<dbReference type="EMBL" id="CP025989">
    <property type="protein sequence ID" value="AWD33167.1"/>
    <property type="molecule type" value="Genomic_DNA"/>
</dbReference>
<dbReference type="Proteomes" id="UP000244519">
    <property type="component" value="Chromosome"/>
</dbReference>
<accession>A0A2U8BS50</accession>
<proteinExistence type="predicted"/>
<dbReference type="KEGG" id="fso:Fsol_00369"/>
<name>A0A2U8BS50_9RICK</name>
<feature type="compositionally biased region" description="Polar residues" evidence="1">
    <location>
        <begin position="34"/>
        <end position="43"/>
    </location>
</feature>
<dbReference type="AlphaFoldDB" id="A0A2U8BS50"/>
<evidence type="ECO:0000256" key="1">
    <source>
        <dbReference type="SAM" id="MobiDB-lite"/>
    </source>
</evidence>
<feature type="region of interest" description="Disordered" evidence="1">
    <location>
        <begin position="24"/>
        <end position="43"/>
    </location>
</feature>
<evidence type="ECO:0000313" key="3">
    <source>
        <dbReference type="Proteomes" id="UP000244519"/>
    </source>
</evidence>
<reference evidence="2 3" key="1">
    <citation type="journal article" date="2018" name="Genome Biol. Evol.">
        <title>The Genome Sequence of "Candidatus Fokinia solitaria": Insights on Reductive Evolution in Rickettsiales.</title>
        <authorList>
            <person name="Floriano A.M."/>
            <person name="Castelli M."/>
            <person name="Krenek S."/>
            <person name="Berendonk T.U."/>
            <person name="Bazzocchi C."/>
            <person name="Petroni G."/>
            <person name="Sassera D."/>
        </authorList>
    </citation>
    <scope>NUCLEOTIDE SEQUENCE [LARGE SCALE GENOMIC DNA]</scope>
    <source>
        <strain evidence="2">Rio ETE_ALG 3VII</strain>
    </source>
</reference>
<organism evidence="2 3">
    <name type="scientific">Candidatus Fokinia solitaria</name>
    <dbReference type="NCBI Taxonomy" id="1802984"/>
    <lineage>
        <taxon>Bacteria</taxon>
        <taxon>Pseudomonadati</taxon>
        <taxon>Pseudomonadota</taxon>
        <taxon>Alphaproteobacteria</taxon>
        <taxon>Rickettsiales</taxon>
        <taxon>Candidatus Midichloriaceae</taxon>
        <taxon>Candidatus Fokinia</taxon>
    </lineage>
</organism>
<feature type="compositionally biased region" description="Basic and acidic residues" evidence="1">
    <location>
        <begin position="24"/>
        <end position="33"/>
    </location>
</feature>
<keyword evidence="3" id="KW-1185">Reference proteome</keyword>